<accession>A0ABU9NTY5</accession>
<comment type="caution">
    <text evidence="1">The sequence shown here is derived from an EMBL/GenBank/DDBJ whole genome shotgun (WGS) entry which is preliminary data.</text>
</comment>
<name>A0ABU9NTY5_9FLAO</name>
<protein>
    <submittedName>
        <fullName evidence="1">DUF4256 domain-containing protein</fullName>
    </submittedName>
</protein>
<proteinExistence type="predicted"/>
<organism evidence="1 2">
    <name type="scientific">Flavobacterium polysaccharolyticum</name>
    <dbReference type="NCBI Taxonomy" id="3133148"/>
    <lineage>
        <taxon>Bacteria</taxon>
        <taxon>Pseudomonadati</taxon>
        <taxon>Bacteroidota</taxon>
        <taxon>Flavobacteriia</taxon>
        <taxon>Flavobacteriales</taxon>
        <taxon>Flavobacteriaceae</taxon>
        <taxon>Flavobacterium</taxon>
    </lineage>
</organism>
<dbReference type="Proteomes" id="UP001468798">
    <property type="component" value="Unassembled WGS sequence"/>
</dbReference>
<keyword evidence="2" id="KW-1185">Reference proteome</keyword>
<dbReference type="EMBL" id="JBCGDP010000011">
    <property type="protein sequence ID" value="MEM0577262.1"/>
    <property type="molecule type" value="Genomic_DNA"/>
</dbReference>
<dbReference type="InterPro" id="IPR025352">
    <property type="entry name" value="DUF4256"/>
</dbReference>
<sequence>MLPLQPLTSEEHKQLLHLLQKRFEQNSHRHQGIQWENVVTKLEQQPLKLQSLQAMEETGGEPDVVGYDEATNEYLFYDCSVESPKGRRSWCYDAKALDERKEFKPENSAVAVAEAMGITLLNESEYRYLQQLGPFDTKTSSWLFTPAPIRALGGALFGDYRYKTVFVYHNGASSYYAARGFRGSLRV</sequence>
<gene>
    <name evidence="1" type="ORF">WFZ86_12200</name>
</gene>
<dbReference type="Pfam" id="PF14066">
    <property type="entry name" value="DUF4256"/>
    <property type="match status" value="1"/>
</dbReference>
<evidence type="ECO:0000313" key="1">
    <source>
        <dbReference type="EMBL" id="MEM0577262.1"/>
    </source>
</evidence>
<reference evidence="1 2" key="1">
    <citation type="submission" date="2024-03" db="EMBL/GenBank/DDBJ databases">
        <title>Two novel species of the genus Flavobacterium exhibiting potentially degradation of complex polysaccharides.</title>
        <authorList>
            <person name="Lian X."/>
        </authorList>
    </citation>
    <scope>NUCLEOTIDE SEQUENCE [LARGE SCALE GENOMIC DNA]</scope>
    <source>
        <strain evidence="1 2">N6</strain>
    </source>
</reference>
<evidence type="ECO:0000313" key="2">
    <source>
        <dbReference type="Proteomes" id="UP001468798"/>
    </source>
</evidence>
<dbReference type="RefSeq" id="WP_342692172.1">
    <property type="nucleotide sequence ID" value="NZ_JBCGDP010000011.1"/>
</dbReference>